<name>A0A1V6QAZ4_9EURO</name>
<dbReference type="EMBL" id="MDYN01000008">
    <property type="protein sequence ID" value="OQD86364.1"/>
    <property type="molecule type" value="Genomic_DNA"/>
</dbReference>
<dbReference type="STRING" id="416450.A0A1V6QAZ4"/>
<accession>A0A1V6QAZ4</accession>
<evidence type="ECO:0000313" key="2">
    <source>
        <dbReference type="Proteomes" id="UP000191672"/>
    </source>
</evidence>
<dbReference type="AlphaFoldDB" id="A0A1V6QAZ4"/>
<reference evidence="2" key="1">
    <citation type="journal article" date="2017" name="Nat. Microbiol.">
        <title>Global analysis of biosynthetic gene clusters reveals vast potential of secondary metabolite production in Penicillium species.</title>
        <authorList>
            <person name="Nielsen J.C."/>
            <person name="Grijseels S."/>
            <person name="Prigent S."/>
            <person name="Ji B."/>
            <person name="Dainat J."/>
            <person name="Nielsen K.F."/>
            <person name="Frisvad J.C."/>
            <person name="Workman M."/>
            <person name="Nielsen J."/>
        </authorList>
    </citation>
    <scope>NUCLEOTIDE SEQUENCE [LARGE SCALE GENOMIC DNA]</scope>
    <source>
        <strain evidence="2">IBT 31811</strain>
    </source>
</reference>
<evidence type="ECO:0000313" key="1">
    <source>
        <dbReference type="EMBL" id="OQD86364.1"/>
    </source>
</evidence>
<sequence length="359" mass="40007">MATPAQPSHQKPRSTAAKCGAVEDFGIPADEEDWEQLVRTGHLQSTTISTLAADLLGSGSEASNKQYLMLHTASPGVRLPELLFEHHARYGIANEMAQGSQAILEASEEFSHFLEIIETGQSMDNVREGKALWPGSFAVPRLLQQQTVTVDGVPDYVRVAQFENKASMTAGPRSDSRLHLLPDAEDEIVPNAAAITLFSQLIHMIPCDLEWVMNRAHFTARFGQGSFSAQTDGSLRHKDPSKKLTFAILEVKSRLRKKRPSSILIQEACEVVGWLMDQSPGRAVFDQHFLLVSQDRHGLYITFAPCSKEYVEYLHGQRNDCELMKMQTYGPWSTEIVEDMKDFAVWILATSMRAMEVSA</sequence>
<protein>
    <submittedName>
        <fullName evidence="1">Uncharacterized protein</fullName>
    </submittedName>
</protein>
<keyword evidence="2" id="KW-1185">Reference proteome</keyword>
<comment type="caution">
    <text evidence="1">The sequence shown here is derived from an EMBL/GenBank/DDBJ whole genome shotgun (WGS) entry which is preliminary data.</text>
</comment>
<proteinExistence type="predicted"/>
<dbReference type="Proteomes" id="UP000191672">
    <property type="component" value="Unassembled WGS sequence"/>
</dbReference>
<organism evidence="1 2">
    <name type="scientific">Penicillium antarcticum</name>
    <dbReference type="NCBI Taxonomy" id="416450"/>
    <lineage>
        <taxon>Eukaryota</taxon>
        <taxon>Fungi</taxon>
        <taxon>Dikarya</taxon>
        <taxon>Ascomycota</taxon>
        <taxon>Pezizomycotina</taxon>
        <taxon>Eurotiomycetes</taxon>
        <taxon>Eurotiomycetidae</taxon>
        <taxon>Eurotiales</taxon>
        <taxon>Aspergillaceae</taxon>
        <taxon>Penicillium</taxon>
    </lineage>
</organism>
<gene>
    <name evidence="1" type="ORF">PENANT_c008G05506</name>
</gene>